<feature type="domain" description="DOD-type homing endonuclease" evidence="1">
    <location>
        <begin position="138"/>
        <end position="271"/>
    </location>
</feature>
<organism evidence="2">
    <name type="scientific">marine sediment metagenome</name>
    <dbReference type="NCBI Taxonomy" id="412755"/>
    <lineage>
        <taxon>unclassified sequences</taxon>
        <taxon>metagenomes</taxon>
        <taxon>ecological metagenomes</taxon>
    </lineage>
</organism>
<dbReference type="EMBL" id="BARU01026455">
    <property type="protein sequence ID" value="GAH76193.1"/>
    <property type="molecule type" value="Genomic_DNA"/>
</dbReference>
<evidence type="ECO:0000313" key="2">
    <source>
        <dbReference type="EMBL" id="GAH76193.1"/>
    </source>
</evidence>
<gene>
    <name evidence="2" type="ORF">S03H2_42491</name>
</gene>
<dbReference type="GO" id="GO:0004519">
    <property type="term" value="F:endonuclease activity"/>
    <property type="evidence" value="ECO:0007669"/>
    <property type="project" value="InterPro"/>
</dbReference>
<name>X1K286_9ZZZZ</name>
<dbReference type="AlphaFoldDB" id="X1K286"/>
<comment type="caution">
    <text evidence="2">The sequence shown here is derived from an EMBL/GenBank/DDBJ whole genome shotgun (WGS) entry which is preliminary data.</text>
</comment>
<reference evidence="2" key="1">
    <citation type="journal article" date="2014" name="Front. Microbiol.">
        <title>High frequency of phylogenetically diverse reductive dehalogenase-homologous genes in deep subseafloor sedimentary metagenomes.</title>
        <authorList>
            <person name="Kawai M."/>
            <person name="Futagami T."/>
            <person name="Toyoda A."/>
            <person name="Takaki Y."/>
            <person name="Nishi S."/>
            <person name="Hori S."/>
            <person name="Arai W."/>
            <person name="Tsubouchi T."/>
            <person name="Morono Y."/>
            <person name="Uchiyama I."/>
            <person name="Ito T."/>
            <person name="Fujiyama A."/>
            <person name="Inagaki F."/>
            <person name="Takami H."/>
        </authorList>
    </citation>
    <scope>NUCLEOTIDE SEQUENCE</scope>
    <source>
        <strain evidence="2">Expedition CK06-06</strain>
    </source>
</reference>
<dbReference type="InterPro" id="IPR027434">
    <property type="entry name" value="Homing_endonucl"/>
</dbReference>
<evidence type="ECO:0000259" key="1">
    <source>
        <dbReference type="PROSITE" id="PS50819"/>
    </source>
</evidence>
<dbReference type="InterPro" id="IPR004042">
    <property type="entry name" value="Intein_endonuc_central"/>
</dbReference>
<feature type="non-terminal residue" evidence="2">
    <location>
        <position position="271"/>
    </location>
</feature>
<feature type="non-terminal residue" evidence="2">
    <location>
        <position position="1"/>
    </location>
</feature>
<accession>X1K286</accession>
<protein>
    <recommendedName>
        <fullName evidence="1">DOD-type homing endonuclease domain-containing protein</fullName>
    </recommendedName>
</protein>
<dbReference type="PROSITE" id="PS50819">
    <property type="entry name" value="INTEIN_ENDONUCLEASE"/>
    <property type="match status" value="1"/>
</dbReference>
<dbReference type="Gene3D" id="3.10.28.10">
    <property type="entry name" value="Homing endonucleases"/>
    <property type="match status" value="1"/>
</dbReference>
<proteinExistence type="predicted"/>
<sequence length="271" mass="31489">TLNPETNELEYQALKRQFKYPYKGKMFYQKGAVDLLVTPNHNLYCSWMIHDGKYRPFALIKPEDLDNGLARSPENGQFISTGKTKSRLKFKRDAKWFGEERGFFILPVVQHIFVNQSGKCGSREIEAKRIRMDNFLPFFGIWLAEGCTSLGKGRRKRKNGNIGSYLLYRVTIAQNNDQKRALIKEWLKPIAGEVGFKFWEHKNNHSRGFEFRNKQLFQYLRQFGKAKEKYIPKDIKALCPRQLKILLDAMIVGDGCGKTYSTSSKRLADDV</sequence>